<dbReference type="Pfam" id="PF11008">
    <property type="entry name" value="DUF2846"/>
    <property type="match status" value="1"/>
</dbReference>
<proteinExistence type="predicted"/>
<dbReference type="InterPro" id="IPR022548">
    <property type="entry name" value="DUF2846"/>
</dbReference>
<comment type="caution">
    <text evidence="3">The sequence shown here is derived from an EMBL/GenBank/DDBJ whole genome shotgun (WGS) entry which is preliminary data.</text>
</comment>
<evidence type="ECO:0000259" key="2">
    <source>
        <dbReference type="Pfam" id="PF11008"/>
    </source>
</evidence>
<dbReference type="PROSITE" id="PS51257">
    <property type="entry name" value="PROKAR_LIPOPROTEIN"/>
    <property type="match status" value="1"/>
</dbReference>
<feature type="chain" id="PRO_5030664575" evidence="1">
    <location>
        <begin position="28"/>
        <end position="158"/>
    </location>
</feature>
<sequence length="158" mass="16926">MKWNHLAALAAIIVVSTLSGCASVQKADPGASDRAKVFAPLTDKAVVYVYRDEVFGAAIKMPVKVDDYVAGQTGPKSFLQLALSPGHHTIASLTEKDDTLPLDVEAGKTYYVWQEVKMGLMAARSKLHLVSADVGKAGVRKCDLLQTEAVTLRMPTAP</sequence>
<evidence type="ECO:0000256" key="1">
    <source>
        <dbReference type="SAM" id="SignalP"/>
    </source>
</evidence>
<dbReference type="AlphaFoldDB" id="A0A7X5QV43"/>
<keyword evidence="1" id="KW-0732">Signal</keyword>
<name>A0A7X5QV43_9GAMM</name>
<evidence type="ECO:0000313" key="4">
    <source>
        <dbReference type="Proteomes" id="UP000518878"/>
    </source>
</evidence>
<reference evidence="3 4" key="1">
    <citation type="journal article" date="2006" name="Int. J. Syst. Evol. Microbiol.">
        <title>Dyella yeojuensis sp. nov., isolated from greenhouse soil in Korea.</title>
        <authorList>
            <person name="Kim B.Y."/>
            <person name="Weon H.Y."/>
            <person name="Lee K.H."/>
            <person name="Seok S.J."/>
            <person name="Kwon S.W."/>
            <person name="Go S.J."/>
            <person name="Stackebrandt E."/>
        </authorList>
    </citation>
    <scope>NUCLEOTIDE SEQUENCE [LARGE SCALE GENOMIC DNA]</scope>
    <source>
        <strain evidence="3 4">DSM 17673</strain>
    </source>
</reference>
<feature type="signal peptide" evidence="1">
    <location>
        <begin position="1"/>
        <end position="27"/>
    </location>
</feature>
<organism evidence="3 4">
    <name type="scientific">Luteibacter yeojuensis</name>
    <dbReference type="NCBI Taxonomy" id="345309"/>
    <lineage>
        <taxon>Bacteria</taxon>
        <taxon>Pseudomonadati</taxon>
        <taxon>Pseudomonadota</taxon>
        <taxon>Gammaproteobacteria</taxon>
        <taxon>Lysobacterales</taxon>
        <taxon>Rhodanobacteraceae</taxon>
        <taxon>Luteibacter</taxon>
    </lineage>
</organism>
<protein>
    <submittedName>
        <fullName evidence="3">DUF2846 domain-containing protein</fullName>
    </submittedName>
</protein>
<dbReference type="RefSeq" id="WP_166699670.1">
    <property type="nucleotide sequence ID" value="NZ_JAAQTL010000001.1"/>
</dbReference>
<evidence type="ECO:0000313" key="3">
    <source>
        <dbReference type="EMBL" id="NID15988.1"/>
    </source>
</evidence>
<feature type="domain" description="DUF2846" evidence="2">
    <location>
        <begin position="43"/>
        <end position="119"/>
    </location>
</feature>
<dbReference type="EMBL" id="JAAQTL010000001">
    <property type="protein sequence ID" value="NID15988.1"/>
    <property type="molecule type" value="Genomic_DNA"/>
</dbReference>
<keyword evidence="4" id="KW-1185">Reference proteome</keyword>
<gene>
    <name evidence="3" type="ORF">HBF32_11010</name>
</gene>
<accession>A0A7X5QV43</accession>
<dbReference type="Proteomes" id="UP000518878">
    <property type="component" value="Unassembled WGS sequence"/>
</dbReference>